<dbReference type="AlphaFoldDB" id="A0A3D9KW31"/>
<proteinExistence type="predicted"/>
<dbReference type="PANTHER" id="PTHR37464">
    <property type="entry name" value="BLL2463 PROTEIN"/>
    <property type="match status" value="1"/>
</dbReference>
<protein>
    <submittedName>
        <fullName evidence="3">Putative membrane protein (TIGR02226 family)</fullName>
    </submittedName>
</protein>
<keyword evidence="4" id="KW-1185">Reference proteome</keyword>
<accession>A0A3D9KW31</accession>
<dbReference type="OrthoDB" id="9810200at2"/>
<evidence type="ECO:0000256" key="1">
    <source>
        <dbReference type="SAM" id="Phobius"/>
    </source>
</evidence>
<keyword evidence="1" id="KW-0812">Transmembrane</keyword>
<organism evidence="3 4">
    <name type="scientific">Marinoscillum furvescens DSM 4134</name>
    <dbReference type="NCBI Taxonomy" id="1122208"/>
    <lineage>
        <taxon>Bacteria</taxon>
        <taxon>Pseudomonadati</taxon>
        <taxon>Bacteroidota</taxon>
        <taxon>Cytophagia</taxon>
        <taxon>Cytophagales</taxon>
        <taxon>Reichenbachiellaceae</taxon>
        <taxon>Marinoscillum</taxon>
    </lineage>
</organism>
<evidence type="ECO:0000313" key="4">
    <source>
        <dbReference type="Proteomes" id="UP000256779"/>
    </source>
</evidence>
<dbReference type="PANTHER" id="PTHR37464:SF1">
    <property type="entry name" value="BLL2463 PROTEIN"/>
    <property type="match status" value="1"/>
</dbReference>
<keyword evidence="1" id="KW-1133">Transmembrane helix</keyword>
<dbReference type="Pfam" id="PF07584">
    <property type="entry name" value="BatA"/>
    <property type="match status" value="1"/>
</dbReference>
<feature type="domain" description="Aerotolerance regulator N-terminal" evidence="2">
    <location>
        <begin position="1"/>
        <end position="76"/>
    </location>
</feature>
<keyword evidence="1" id="KW-0472">Membrane</keyword>
<name>A0A3D9KW31_MARFU</name>
<sequence length="641" mass="71969">MYFLNPSAFWGLFVLLIPILVHLFSLRRVKKVYFSNTLFLRTVEQQQKAKSNIKKFLILLSRLLALSFIVLAFAQPTLLASKEAKQTSKALYLDNSFSMQQKSAVGESLMGLALTAINNSFLSPQKQESSIFNNEGIVRGSRRMDINYASSNLKNGLSKLRTHEGFNSVNVYSDFQVSALGELASLALDTSINYKFIKLEVRNNPNLYVDSVYLANPIGVFKENELIVSVGNGGLEDVKERLIKILKDGQQLASYTQDLAAGGVMNLSVNISSNEDVFGSYEVVLDDGAVVFDNSFYFEILPLGKNRVVELGSTKTSYFQRVFANEQLFDYQWYGLDNVSSEALNKSDLIILNGLSSIPDWLINQLENLNKKVLLIPGETSNLEGYQRLLGVRLERLNNEVKNSLSTETLKLPYFEGVFNADNDRVSMPSVNVRYKINGFYETLLETNANEAFFVKSGNKPYYFFASDLVDSVTNFHKHSLFVPVMYRLSQRNSSTDLYYRFSTSLIKVRADSVSSNDLVELHGRQVYIPSYRFVGEDLILELPETLTDPGTYKVVVGTDTISSIALNHPKAESLLEAYTADELRAGLADRGNVEVESIDSSKILSQVQSEGNDRTALWKYALVLALIFVILETLLLRFAK</sequence>
<reference evidence="3 4" key="1">
    <citation type="submission" date="2018-07" db="EMBL/GenBank/DDBJ databases">
        <title>Genomic Encyclopedia of Type Strains, Phase IV (KMG-IV): sequencing the most valuable type-strain genomes for metagenomic binning, comparative biology and taxonomic classification.</title>
        <authorList>
            <person name="Goeker M."/>
        </authorList>
    </citation>
    <scope>NUCLEOTIDE SEQUENCE [LARGE SCALE GENOMIC DNA]</scope>
    <source>
        <strain evidence="3 4">DSM 4134</strain>
    </source>
</reference>
<evidence type="ECO:0000259" key="2">
    <source>
        <dbReference type="Pfam" id="PF07584"/>
    </source>
</evidence>
<feature type="transmembrane region" description="Helical" evidence="1">
    <location>
        <begin position="618"/>
        <end position="640"/>
    </location>
</feature>
<feature type="transmembrane region" description="Helical" evidence="1">
    <location>
        <begin position="56"/>
        <end position="74"/>
    </location>
</feature>
<dbReference type="InterPro" id="IPR024163">
    <property type="entry name" value="Aerotolerance_reg_N"/>
</dbReference>
<gene>
    <name evidence="3" type="ORF">C7460_13734</name>
</gene>
<dbReference type="InterPro" id="IPR011933">
    <property type="entry name" value="Double_TM_dom"/>
</dbReference>
<dbReference type="NCBIfam" id="TIGR02226">
    <property type="entry name" value="two_anch"/>
    <property type="match status" value="1"/>
</dbReference>
<dbReference type="Proteomes" id="UP000256779">
    <property type="component" value="Unassembled WGS sequence"/>
</dbReference>
<feature type="transmembrane region" description="Helical" evidence="1">
    <location>
        <begin position="6"/>
        <end position="26"/>
    </location>
</feature>
<dbReference type="EMBL" id="QREG01000037">
    <property type="protein sequence ID" value="RED91764.1"/>
    <property type="molecule type" value="Genomic_DNA"/>
</dbReference>
<dbReference type="RefSeq" id="WP_115870479.1">
    <property type="nucleotide sequence ID" value="NZ_QREG01000037.1"/>
</dbReference>
<comment type="caution">
    <text evidence="3">The sequence shown here is derived from an EMBL/GenBank/DDBJ whole genome shotgun (WGS) entry which is preliminary data.</text>
</comment>
<evidence type="ECO:0000313" key="3">
    <source>
        <dbReference type="EMBL" id="RED91764.1"/>
    </source>
</evidence>